<dbReference type="EMBL" id="KN818236">
    <property type="protein sequence ID" value="KIL66421.1"/>
    <property type="molecule type" value="Genomic_DNA"/>
</dbReference>
<keyword evidence="2" id="KW-1185">Reference proteome</keyword>
<evidence type="ECO:0000313" key="1">
    <source>
        <dbReference type="EMBL" id="KIL66421.1"/>
    </source>
</evidence>
<sequence length="416" mass="47001">MPVQIVISHVCSSWRYVALGTGELWANVYIRDPFRNQQIYNAWLTRAGQHPISLRLNLDSDDISVKPPPSISSTFWKFVKHFPIRHLGLIMYAEDFCDLWASGRESQDTSPYLERLDIRLFLSDPSLSLISIMSFNIPAAVIGKTRSATFSAYGPYVGKIECLTRQLAFPWAQLRDLAIHACTLLSWCMIILQQMPLLEQCSLNVAVDEAAENTGHLTLSHLQSLILNLTQSGDHIDAVIRHFTCPNLTLLDIEETLDWSTATWDMIRKQYNLHHLQGLSLNRFKPLSNLVLSSVIFRDAPMLRNLNVGHVAIMDEETCAGMVTGAFGRFLRSLTVLCKQSDLGVVLRMAKDRQLAVAERLKPGCSWQDEMASLKQLNLRYLAGTESPDTCEDEMIELERLGVAVTVSQIEEFDFD</sequence>
<dbReference type="Proteomes" id="UP000054549">
    <property type="component" value="Unassembled WGS sequence"/>
</dbReference>
<evidence type="ECO:0000313" key="2">
    <source>
        <dbReference type="Proteomes" id="UP000054549"/>
    </source>
</evidence>
<evidence type="ECO:0008006" key="3">
    <source>
        <dbReference type="Google" id="ProtNLM"/>
    </source>
</evidence>
<name>A0A0C2XAS5_AMAMK</name>
<protein>
    <recommendedName>
        <fullName evidence="3">F-box domain-containing protein</fullName>
    </recommendedName>
</protein>
<dbReference type="SUPFAM" id="SSF52047">
    <property type="entry name" value="RNI-like"/>
    <property type="match status" value="1"/>
</dbReference>
<gene>
    <name evidence="1" type="ORF">M378DRAFT_160881</name>
</gene>
<dbReference type="AlphaFoldDB" id="A0A0C2XAS5"/>
<accession>A0A0C2XAS5</accession>
<dbReference type="HOGENOM" id="CLU_660504_0_0_1"/>
<reference evidence="1 2" key="1">
    <citation type="submission" date="2014-04" db="EMBL/GenBank/DDBJ databases">
        <title>Evolutionary Origins and Diversification of the Mycorrhizal Mutualists.</title>
        <authorList>
            <consortium name="DOE Joint Genome Institute"/>
            <consortium name="Mycorrhizal Genomics Consortium"/>
            <person name="Kohler A."/>
            <person name="Kuo A."/>
            <person name="Nagy L.G."/>
            <person name="Floudas D."/>
            <person name="Copeland A."/>
            <person name="Barry K.W."/>
            <person name="Cichocki N."/>
            <person name="Veneault-Fourrey C."/>
            <person name="LaButti K."/>
            <person name="Lindquist E.A."/>
            <person name="Lipzen A."/>
            <person name="Lundell T."/>
            <person name="Morin E."/>
            <person name="Murat C."/>
            <person name="Riley R."/>
            <person name="Ohm R."/>
            <person name="Sun H."/>
            <person name="Tunlid A."/>
            <person name="Henrissat B."/>
            <person name="Grigoriev I.V."/>
            <person name="Hibbett D.S."/>
            <person name="Martin F."/>
        </authorList>
    </citation>
    <scope>NUCLEOTIDE SEQUENCE [LARGE SCALE GENOMIC DNA]</scope>
    <source>
        <strain evidence="1 2">Koide BX008</strain>
    </source>
</reference>
<dbReference type="InParanoid" id="A0A0C2XAS5"/>
<dbReference type="OrthoDB" id="2910230at2759"/>
<organism evidence="1 2">
    <name type="scientific">Amanita muscaria (strain Koide BX008)</name>
    <dbReference type="NCBI Taxonomy" id="946122"/>
    <lineage>
        <taxon>Eukaryota</taxon>
        <taxon>Fungi</taxon>
        <taxon>Dikarya</taxon>
        <taxon>Basidiomycota</taxon>
        <taxon>Agaricomycotina</taxon>
        <taxon>Agaricomycetes</taxon>
        <taxon>Agaricomycetidae</taxon>
        <taxon>Agaricales</taxon>
        <taxon>Pluteineae</taxon>
        <taxon>Amanitaceae</taxon>
        <taxon>Amanita</taxon>
    </lineage>
</organism>
<proteinExistence type="predicted"/>